<keyword evidence="8" id="KW-1185">Reference proteome</keyword>
<dbReference type="EMBL" id="FWFJ01000011">
    <property type="protein sequence ID" value="SLN37986.1"/>
    <property type="molecule type" value="Genomic_DNA"/>
</dbReference>
<evidence type="ECO:0000256" key="3">
    <source>
        <dbReference type="ARBA" id="ARBA00022823"/>
    </source>
</evidence>
<dbReference type="GO" id="GO:0045254">
    <property type="term" value="C:pyruvate dehydrogenase complex"/>
    <property type="evidence" value="ECO:0007669"/>
    <property type="project" value="InterPro"/>
</dbReference>
<dbReference type="SUPFAM" id="SSF52777">
    <property type="entry name" value="CoA-dependent acyltransferases"/>
    <property type="match status" value="1"/>
</dbReference>
<evidence type="ECO:0000256" key="4">
    <source>
        <dbReference type="RuleBase" id="RU003423"/>
    </source>
</evidence>
<gene>
    <name evidence="7" type="primary">pdhC_1</name>
    <name evidence="7" type="ORF">ROG8370_01564</name>
</gene>
<evidence type="ECO:0000256" key="1">
    <source>
        <dbReference type="ARBA" id="ARBA00001938"/>
    </source>
</evidence>
<comment type="similarity">
    <text evidence="2 4">Belongs to the 2-oxoacid dehydrogenase family.</text>
</comment>
<protein>
    <recommendedName>
        <fullName evidence="4">Dihydrolipoamide acetyltransferase component of pyruvate dehydrogenase complex</fullName>
        <ecNumber evidence="4">2.3.1.-</ecNumber>
    </recommendedName>
</protein>
<feature type="compositionally biased region" description="Basic and acidic residues" evidence="5">
    <location>
        <begin position="94"/>
        <end position="114"/>
    </location>
</feature>
<dbReference type="PROSITE" id="PS00189">
    <property type="entry name" value="LIPOYL"/>
    <property type="match status" value="1"/>
</dbReference>
<dbReference type="OrthoDB" id="9805770at2"/>
<dbReference type="SUPFAM" id="SSF51230">
    <property type="entry name" value="Single hybrid motif"/>
    <property type="match status" value="1"/>
</dbReference>
<reference evidence="8" key="1">
    <citation type="submission" date="2017-03" db="EMBL/GenBank/DDBJ databases">
        <authorList>
            <person name="Rodrigo-Torres L."/>
            <person name="Arahal R.D."/>
            <person name="Lucena T."/>
        </authorList>
    </citation>
    <scope>NUCLEOTIDE SEQUENCE [LARGE SCALE GENOMIC DNA]</scope>
    <source>
        <strain evidence="8">CECT 8370</strain>
    </source>
</reference>
<dbReference type="EC" id="2.3.1.-" evidence="4"/>
<dbReference type="Gene3D" id="2.40.50.100">
    <property type="match status" value="1"/>
</dbReference>
<dbReference type="InterPro" id="IPR011053">
    <property type="entry name" value="Single_hybrid_motif"/>
</dbReference>
<dbReference type="Gene3D" id="3.30.559.10">
    <property type="entry name" value="Chloramphenicol acetyltransferase-like domain"/>
    <property type="match status" value="1"/>
</dbReference>
<dbReference type="InterPro" id="IPR023213">
    <property type="entry name" value="CAT-like_dom_sf"/>
</dbReference>
<name>A0A1X6Z261_9RHOB</name>
<dbReference type="PROSITE" id="PS50968">
    <property type="entry name" value="BIOTINYL_LIPOYL"/>
    <property type="match status" value="1"/>
</dbReference>
<evidence type="ECO:0000313" key="8">
    <source>
        <dbReference type="Proteomes" id="UP000194012"/>
    </source>
</evidence>
<feature type="region of interest" description="Disordered" evidence="5">
    <location>
        <begin position="79"/>
        <end position="156"/>
    </location>
</feature>
<evidence type="ECO:0000256" key="5">
    <source>
        <dbReference type="SAM" id="MobiDB-lite"/>
    </source>
</evidence>
<keyword evidence="7" id="KW-0670">Pyruvate</keyword>
<dbReference type="RefSeq" id="WP_085826502.1">
    <property type="nucleotide sequence ID" value="NZ_FWFJ01000011.1"/>
</dbReference>
<proteinExistence type="inferred from homology"/>
<dbReference type="Pfam" id="PF02817">
    <property type="entry name" value="E3_binding"/>
    <property type="match status" value="1"/>
</dbReference>
<dbReference type="PANTHER" id="PTHR23151:SF90">
    <property type="entry name" value="DIHYDROLIPOYLLYSINE-RESIDUE ACETYLTRANSFERASE COMPONENT OF PYRUVATE DEHYDROGENASE COMPLEX, MITOCHONDRIAL-RELATED"/>
    <property type="match status" value="1"/>
</dbReference>
<accession>A0A1X6Z261</accession>
<keyword evidence="3 4" id="KW-0450">Lipoyl</keyword>
<dbReference type="InterPro" id="IPR003016">
    <property type="entry name" value="2-oxoA_DH_lipoyl-BS"/>
</dbReference>
<dbReference type="InterPro" id="IPR001078">
    <property type="entry name" value="2-oxoacid_DH_actylTfrase"/>
</dbReference>
<dbReference type="PANTHER" id="PTHR23151">
    <property type="entry name" value="DIHYDROLIPOAMIDE ACETYL/SUCCINYL-TRANSFERASE-RELATED"/>
    <property type="match status" value="1"/>
</dbReference>
<dbReference type="CDD" id="cd06849">
    <property type="entry name" value="lipoyl_domain"/>
    <property type="match status" value="1"/>
</dbReference>
<feature type="compositionally biased region" description="Pro residues" evidence="5">
    <location>
        <begin position="115"/>
        <end position="133"/>
    </location>
</feature>
<organism evidence="7 8">
    <name type="scientific">Roseovarius gaetbuli</name>
    <dbReference type="NCBI Taxonomy" id="1356575"/>
    <lineage>
        <taxon>Bacteria</taxon>
        <taxon>Pseudomonadati</taxon>
        <taxon>Pseudomonadota</taxon>
        <taxon>Alphaproteobacteria</taxon>
        <taxon>Rhodobacterales</taxon>
        <taxon>Roseobacteraceae</taxon>
        <taxon>Roseovarius</taxon>
    </lineage>
</organism>
<evidence type="ECO:0000259" key="6">
    <source>
        <dbReference type="PROSITE" id="PS50968"/>
    </source>
</evidence>
<dbReference type="GO" id="GO:0016746">
    <property type="term" value="F:acyltransferase activity"/>
    <property type="evidence" value="ECO:0007669"/>
    <property type="project" value="UniProtKB-KW"/>
</dbReference>
<dbReference type="Pfam" id="PF00364">
    <property type="entry name" value="Biotin_lipoyl"/>
    <property type="match status" value="1"/>
</dbReference>
<dbReference type="InterPro" id="IPR045257">
    <property type="entry name" value="E2/Pdx1"/>
</dbReference>
<evidence type="ECO:0000313" key="7">
    <source>
        <dbReference type="EMBL" id="SLN37986.1"/>
    </source>
</evidence>
<comment type="cofactor">
    <cofactor evidence="1 4">
        <name>(R)-lipoate</name>
        <dbReference type="ChEBI" id="CHEBI:83088"/>
    </cofactor>
</comment>
<keyword evidence="4 7" id="KW-0012">Acyltransferase</keyword>
<dbReference type="Gene3D" id="4.10.320.10">
    <property type="entry name" value="E3-binding domain"/>
    <property type="match status" value="1"/>
</dbReference>
<feature type="domain" description="Lipoyl-binding" evidence="6">
    <location>
        <begin position="1"/>
        <end position="76"/>
    </location>
</feature>
<dbReference type="InterPro" id="IPR004167">
    <property type="entry name" value="PSBD"/>
</dbReference>
<sequence>MSAFLMPSLGADMEAGTLVEQLMSPGDNVRRGDVIAAVETQKGVIEIEVFEDGVLEDWLVDPGTKVPVGTPLAMIRSAANSAADPDTPEPEAPQPHDPKPASVPREDPAPHDPAPKGPGPEVPAPEGPFPEIPMPEDRARSEVKPIQSRPRISPAARRLAAQTGVDLSRLAPGAARPITRSDIAAMAKPKPEAQSDMRAAIAAAMSRSKREIPHYYLSHTVDLTKAEAFITAENATRAPDERLLLGVLYLKALARAVKKVPEMNGTFEEGHFHQSEAVHAGLAIALRSGGLVAPALFDTDRQNLDDLMTSMRDLIARVRAGRYRARELSDATITLTSLGDRGVDQLYGVIYPPQVAIVGVGTPALRPWVEGKKVVPRLTATLTLAADHRVSDGRRGALFLSAIAKHLQDPETL</sequence>
<dbReference type="Pfam" id="PF00198">
    <property type="entry name" value="2-oxoacid_dh"/>
    <property type="match status" value="1"/>
</dbReference>
<keyword evidence="4 7" id="KW-0808">Transferase</keyword>
<dbReference type="InterPro" id="IPR000089">
    <property type="entry name" value="Biotin_lipoyl"/>
</dbReference>
<dbReference type="InterPro" id="IPR036625">
    <property type="entry name" value="E3-bd_dom_sf"/>
</dbReference>
<dbReference type="GO" id="GO:0006086">
    <property type="term" value="P:pyruvate decarboxylation to acetyl-CoA"/>
    <property type="evidence" value="ECO:0007669"/>
    <property type="project" value="InterPro"/>
</dbReference>
<dbReference type="AlphaFoldDB" id="A0A1X6Z261"/>
<dbReference type="Proteomes" id="UP000194012">
    <property type="component" value="Unassembled WGS sequence"/>
</dbReference>
<evidence type="ECO:0000256" key="2">
    <source>
        <dbReference type="ARBA" id="ARBA00007317"/>
    </source>
</evidence>